<protein>
    <submittedName>
        <fullName evidence="1">Uncharacterized protein</fullName>
    </submittedName>
</protein>
<organism evidence="1 2">
    <name type="scientific">Haematococcus lacustris</name>
    <name type="common">Green alga</name>
    <name type="synonym">Haematococcus pluvialis</name>
    <dbReference type="NCBI Taxonomy" id="44745"/>
    <lineage>
        <taxon>Eukaryota</taxon>
        <taxon>Viridiplantae</taxon>
        <taxon>Chlorophyta</taxon>
        <taxon>core chlorophytes</taxon>
        <taxon>Chlorophyceae</taxon>
        <taxon>CS clade</taxon>
        <taxon>Chlamydomonadales</taxon>
        <taxon>Haematococcaceae</taxon>
        <taxon>Haematococcus</taxon>
    </lineage>
</organism>
<sequence>MVSSEWWSFQCFNPRTKEQQKWTDVHASAARTDVQPVASTVPGHQPEHCSAAEGRRDLVCLAQGGWCDTIVQHVPFCVCVLDEHGHSMLHAKSIDANGLPYHDCLSQIMGCDLTAVQEQVQAATAPCSSVSVGYALLCYHCSRLSISYPRHSRPKELKAPKAQAQQPVAQ</sequence>
<name>A0A6A0A182_HAELA</name>
<proteinExistence type="predicted"/>
<comment type="caution">
    <text evidence="1">The sequence shown here is derived from an EMBL/GenBank/DDBJ whole genome shotgun (WGS) entry which is preliminary data.</text>
</comment>
<evidence type="ECO:0000313" key="1">
    <source>
        <dbReference type="EMBL" id="GFH22662.1"/>
    </source>
</evidence>
<dbReference type="Proteomes" id="UP000485058">
    <property type="component" value="Unassembled WGS sequence"/>
</dbReference>
<reference evidence="1 2" key="1">
    <citation type="submission" date="2020-02" db="EMBL/GenBank/DDBJ databases">
        <title>Draft genome sequence of Haematococcus lacustris strain NIES-144.</title>
        <authorList>
            <person name="Morimoto D."/>
            <person name="Nakagawa S."/>
            <person name="Yoshida T."/>
            <person name="Sawayama S."/>
        </authorList>
    </citation>
    <scope>NUCLEOTIDE SEQUENCE [LARGE SCALE GENOMIC DNA]</scope>
    <source>
        <strain evidence="1 2">NIES-144</strain>
    </source>
</reference>
<gene>
    <name evidence="1" type="ORF">HaLaN_20160</name>
</gene>
<dbReference type="AlphaFoldDB" id="A0A6A0A182"/>
<accession>A0A6A0A182</accession>
<evidence type="ECO:0000313" key="2">
    <source>
        <dbReference type="Proteomes" id="UP000485058"/>
    </source>
</evidence>
<keyword evidence="2" id="KW-1185">Reference proteome</keyword>
<dbReference type="EMBL" id="BLLF01002093">
    <property type="protein sequence ID" value="GFH22662.1"/>
    <property type="molecule type" value="Genomic_DNA"/>
</dbReference>